<evidence type="ECO:0000256" key="2">
    <source>
        <dbReference type="SAM" id="SignalP"/>
    </source>
</evidence>
<dbReference type="EMBL" id="AMSI01000010">
    <property type="protein sequence ID" value="EKF41626.1"/>
    <property type="molecule type" value="Genomic_DNA"/>
</dbReference>
<dbReference type="PANTHER" id="PTHR42928">
    <property type="entry name" value="TRICARBOXYLATE-BINDING PROTEIN"/>
    <property type="match status" value="1"/>
</dbReference>
<dbReference type="Gene3D" id="3.40.190.150">
    <property type="entry name" value="Bordetella uptake gene, domain 1"/>
    <property type="match status" value="1"/>
</dbReference>
<evidence type="ECO:0000313" key="3">
    <source>
        <dbReference type="EMBL" id="EKF41626.1"/>
    </source>
</evidence>
<proteinExistence type="inferred from homology"/>
<dbReference type="AlphaFoldDB" id="K2P2R1"/>
<evidence type="ECO:0000256" key="1">
    <source>
        <dbReference type="ARBA" id="ARBA00006987"/>
    </source>
</evidence>
<dbReference type="OrthoDB" id="8443386at2"/>
<dbReference type="InterPro" id="IPR005064">
    <property type="entry name" value="BUG"/>
</dbReference>
<dbReference type="PANTHER" id="PTHR42928:SF5">
    <property type="entry name" value="BLR1237 PROTEIN"/>
    <property type="match status" value="1"/>
</dbReference>
<gene>
    <name evidence="3" type="ORF">NA8A_15496</name>
</gene>
<name>K2P2R1_9HYPH</name>
<dbReference type="PATRIC" id="fig|1231190.3.peg.3210"/>
<dbReference type="Gene3D" id="3.40.190.10">
    <property type="entry name" value="Periplasmic binding protein-like II"/>
    <property type="match status" value="1"/>
</dbReference>
<dbReference type="Proteomes" id="UP000007374">
    <property type="component" value="Unassembled WGS sequence"/>
</dbReference>
<sequence>MNRRSVIKAATMALATMPILAGTAFAQDGANWPQRPVTMIVPYNPGGSTDAVARFIAPILSEKLGQPFVVENKPGASGTIGTDLVAKADPDGYTFLVHTSVIGIHPAFKSNLTYDTQADLSAVSVIANGPFVLNVNPELPVNSVKELVDYAKAHPGELNFGSAGAGSSGHLITELFMESTGTDMVHIPYAGGGPSQVGLMGNEVQLVFDTLTSVPFIQEGRLKALAVTTDKRWAGLPDVPTMEEQGFGESAAAIWIGAFAPAGAPDAIVEKMSGAIADAIKDKKVVDQLFGVGLVPVGSTPAEAKGQLDKDIERWKALAASGVTLE</sequence>
<dbReference type="SUPFAM" id="SSF53850">
    <property type="entry name" value="Periplasmic binding protein-like II"/>
    <property type="match status" value="1"/>
</dbReference>
<feature type="chain" id="PRO_5003862640" description="Tripartite tricarboxylate transporter substrate binding protein" evidence="2">
    <location>
        <begin position="27"/>
        <end position="326"/>
    </location>
</feature>
<reference evidence="3 4" key="1">
    <citation type="journal article" date="2012" name="J. Bacteriol.">
        <title>Genome Sequence of Nitratireductor indicus Type Strain C115.</title>
        <authorList>
            <person name="Lai Q."/>
            <person name="Li G."/>
            <person name="Yu Z."/>
            <person name="Shao Z."/>
        </authorList>
    </citation>
    <scope>NUCLEOTIDE SEQUENCE [LARGE SCALE GENOMIC DNA]</scope>
    <source>
        <strain evidence="3 4">C115</strain>
    </source>
</reference>
<comment type="caution">
    <text evidence="3">The sequence shown here is derived from an EMBL/GenBank/DDBJ whole genome shotgun (WGS) entry which is preliminary data.</text>
</comment>
<dbReference type="CDD" id="cd13578">
    <property type="entry name" value="PBP2_Bug27"/>
    <property type="match status" value="1"/>
</dbReference>
<keyword evidence="2" id="KW-0732">Signal</keyword>
<accession>K2P2R1</accession>
<dbReference type="Pfam" id="PF03401">
    <property type="entry name" value="TctC"/>
    <property type="match status" value="1"/>
</dbReference>
<dbReference type="PIRSF" id="PIRSF017082">
    <property type="entry name" value="YflP"/>
    <property type="match status" value="1"/>
</dbReference>
<dbReference type="RefSeq" id="WP_009451281.1">
    <property type="nucleotide sequence ID" value="NZ_AMSI01000010.1"/>
</dbReference>
<evidence type="ECO:0000313" key="4">
    <source>
        <dbReference type="Proteomes" id="UP000007374"/>
    </source>
</evidence>
<feature type="signal peptide" evidence="2">
    <location>
        <begin position="1"/>
        <end position="26"/>
    </location>
</feature>
<keyword evidence="4" id="KW-1185">Reference proteome</keyword>
<evidence type="ECO:0008006" key="5">
    <source>
        <dbReference type="Google" id="ProtNLM"/>
    </source>
</evidence>
<protein>
    <recommendedName>
        <fullName evidence="5">Tripartite tricarboxylate transporter substrate binding protein</fullName>
    </recommendedName>
</protein>
<organism evidence="3 4">
    <name type="scientific">Nitratireductor indicus C115</name>
    <dbReference type="NCBI Taxonomy" id="1231190"/>
    <lineage>
        <taxon>Bacteria</taxon>
        <taxon>Pseudomonadati</taxon>
        <taxon>Pseudomonadota</taxon>
        <taxon>Alphaproteobacteria</taxon>
        <taxon>Hyphomicrobiales</taxon>
        <taxon>Phyllobacteriaceae</taxon>
        <taxon>Nitratireductor</taxon>
    </lineage>
</organism>
<dbReference type="eggNOG" id="COG3181">
    <property type="taxonomic scope" value="Bacteria"/>
</dbReference>
<dbReference type="InterPro" id="IPR042100">
    <property type="entry name" value="Bug_dom1"/>
</dbReference>
<dbReference type="STRING" id="721133.SAMN05216176_110162"/>
<comment type="similarity">
    <text evidence="1">Belongs to the UPF0065 (bug) family.</text>
</comment>